<dbReference type="GO" id="GO:0016301">
    <property type="term" value="F:kinase activity"/>
    <property type="evidence" value="ECO:0007669"/>
    <property type="project" value="UniProtKB-KW"/>
</dbReference>
<protein>
    <submittedName>
        <fullName evidence="1">Cytidylate kinase</fullName>
    </submittedName>
</protein>
<evidence type="ECO:0000313" key="1">
    <source>
        <dbReference type="EMBL" id="SUB87203.1"/>
    </source>
</evidence>
<accession>A0A379E3A7</accession>
<dbReference type="Pfam" id="PF13189">
    <property type="entry name" value="Cytidylate_kin2"/>
    <property type="match status" value="1"/>
</dbReference>
<dbReference type="SUPFAM" id="SSF52540">
    <property type="entry name" value="P-loop containing nucleoside triphosphate hydrolases"/>
    <property type="match status" value="1"/>
</dbReference>
<name>A0A379E3A7_9BACT</name>
<evidence type="ECO:0000313" key="2">
    <source>
        <dbReference type="Proteomes" id="UP000255469"/>
    </source>
</evidence>
<keyword evidence="1" id="KW-0418">Kinase</keyword>
<dbReference type="InterPro" id="IPR027417">
    <property type="entry name" value="P-loop_NTPase"/>
</dbReference>
<dbReference type="Gene3D" id="3.40.50.300">
    <property type="entry name" value="P-loop containing nucleotide triphosphate hydrolases"/>
    <property type="match status" value="1"/>
</dbReference>
<reference evidence="1 2" key="1">
    <citation type="submission" date="2018-06" db="EMBL/GenBank/DDBJ databases">
        <authorList>
            <consortium name="Pathogen Informatics"/>
            <person name="Doyle S."/>
        </authorList>
    </citation>
    <scope>NUCLEOTIDE SEQUENCE [LARGE SCALE GENOMIC DNA]</scope>
    <source>
        <strain evidence="1 2">NCTC13067</strain>
    </source>
</reference>
<dbReference type="Proteomes" id="UP000255469">
    <property type="component" value="Unassembled WGS sequence"/>
</dbReference>
<organism evidence="1 2">
    <name type="scientific">Prevotella denticola</name>
    <dbReference type="NCBI Taxonomy" id="28129"/>
    <lineage>
        <taxon>Bacteria</taxon>
        <taxon>Pseudomonadati</taxon>
        <taxon>Bacteroidota</taxon>
        <taxon>Bacteroidia</taxon>
        <taxon>Bacteroidales</taxon>
        <taxon>Prevotellaceae</taxon>
        <taxon>Prevotella</taxon>
    </lineage>
</organism>
<keyword evidence="1" id="KW-0808">Transferase</keyword>
<dbReference type="EMBL" id="UGTM01000001">
    <property type="protein sequence ID" value="SUB87203.1"/>
    <property type="molecule type" value="Genomic_DNA"/>
</dbReference>
<dbReference type="AlphaFoldDB" id="A0A379E3A7"/>
<dbReference type="RefSeq" id="WP_025068079.1">
    <property type="nucleotide sequence ID" value="NZ_CAJPSO010000007.1"/>
</dbReference>
<proteinExistence type="predicted"/>
<gene>
    <name evidence="1" type="ORF">NCTC13067_00868</name>
</gene>
<sequence length="207" mass="23687">MERKLIITVGRQIGSGGRVIARMLAEEFGCQFYDREILNLAAKESGFSEKFFEQNDEQKGFLKTHFHIHLPLLADNDFYKNNFSQESLYQFQSDAIREVAGTTPRCVFVGRTADYVLRDNPDTVNVFITAPMAIRIANVRERRGCTEEEARKVIESGESERARYYNYYTAKTWGAAESYDLCIDAGILGPEGTKELIGEFIRKKIQQ</sequence>